<sequence length="79" mass="9466">MEYRIVAWSGERTYLLSTNDFHSKESFILAFFDGTERKEIDTTLLNEREIIVPFDSEYEKNMRHRKYLQLANRATSGRE</sequence>
<dbReference type="AlphaFoldDB" id="A0A915KG66"/>
<proteinExistence type="predicted"/>
<protein>
    <submittedName>
        <fullName evidence="2">Uncharacterized protein</fullName>
    </submittedName>
</protein>
<dbReference type="WBParaSite" id="nRc.2.0.1.t36956-RA">
    <property type="protein sequence ID" value="nRc.2.0.1.t36956-RA"/>
    <property type="gene ID" value="nRc.2.0.1.g36956"/>
</dbReference>
<reference evidence="2" key="1">
    <citation type="submission" date="2022-11" db="UniProtKB">
        <authorList>
            <consortium name="WormBaseParasite"/>
        </authorList>
    </citation>
    <scope>IDENTIFICATION</scope>
</reference>
<evidence type="ECO:0000313" key="1">
    <source>
        <dbReference type="Proteomes" id="UP000887565"/>
    </source>
</evidence>
<name>A0A915KG66_ROMCU</name>
<keyword evidence="1" id="KW-1185">Reference proteome</keyword>
<accession>A0A915KG66</accession>
<dbReference type="Proteomes" id="UP000887565">
    <property type="component" value="Unplaced"/>
</dbReference>
<organism evidence="1 2">
    <name type="scientific">Romanomermis culicivorax</name>
    <name type="common">Nematode worm</name>
    <dbReference type="NCBI Taxonomy" id="13658"/>
    <lineage>
        <taxon>Eukaryota</taxon>
        <taxon>Metazoa</taxon>
        <taxon>Ecdysozoa</taxon>
        <taxon>Nematoda</taxon>
        <taxon>Enoplea</taxon>
        <taxon>Dorylaimia</taxon>
        <taxon>Mermithida</taxon>
        <taxon>Mermithoidea</taxon>
        <taxon>Mermithidae</taxon>
        <taxon>Romanomermis</taxon>
    </lineage>
</organism>
<evidence type="ECO:0000313" key="2">
    <source>
        <dbReference type="WBParaSite" id="nRc.2.0.1.t36956-RA"/>
    </source>
</evidence>